<keyword evidence="3 7" id="KW-0418">Kinase</keyword>
<evidence type="ECO:0000256" key="4">
    <source>
        <dbReference type="ARBA" id="ARBA00022840"/>
    </source>
</evidence>
<protein>
    <recommendedName>
        <fullName evidence="7">Ribulokinase</fullName>
        <ecNumber evidence="7">2.7.1.16</ecNumber>
    </recommendedName>
</protein>
<keyword evidence="1 7" id="KW-0808">Transferase</keyword>
<dbReference type="STRING" id="1194526.A284_02815"/>
<dbReference type="InterPro" id="IPR018484">
    <property type="entry name" value="FGGY_N"/>
</dbReference>
<dbReference type="RefSeq" id="WP_002451957.1">
    <property type="nucleotide sequence ID" value="NZ_CP054017.1"/>
</dbReference>
<evidence type="ECO:0000256" key="7">
    <source>
        <dbReference type="HAMAP-Rule" id="MF_00520"/>
    </source>
</evidence>
<dbReference type="GO" id="GO:0008741">
    <property type="term" value="F:ribulokinase activity"/>
    <property type="evidence" value="ECO:0007669"/>
    <property type="project" value="UniProtKB-UniRule"/>
</dbReference>
<dbReference type="PANTHER" id="PTHR43435">
    <property type="entry name" value="RIBULOKINASE"/>
    <property type="match status" value="1"/>
</dbReference>
<evidence type="ECO:0000256" key="6">
    <source>
        <dbReference type="ARBA" id="ARBA00023277"/>
    </source>
</evidence>
<dbReference type="UniPathway" id="UPA00145">
    <property type="reaction ID" value="UER00566"/>
</dbReference>
<accession>A0A2T4Q3P6</accession>
<evidence type="ECO:0000256" key="2">
    <source>
        <dbReference type="ARBA" id="ARBA00022741"/>
    </source>
</evidence>
<dbReference type="GO" id="GO:0005524">
    <property type="term" value="F:ATP binding"/>
    <property type="evidence" value="ECO:0007669"/>
    <property type="project" value="UniProtKB-KW"/>
</dbReference>
<dbReference type="PANTHER" id="PTHR43435:SF4">
    <property type="entry name" value="FGGY CARBOHYDRATE KINASE DOMAIN-CONTAINING PROTEIN"/>
    <property type="match status" value="1"/>
</dbReference>
<dbReference type="GO" id="GO:0019569">
    <property type="term" value="P:L-arabinose catabolic process to D-xylulose 5-phosphate"/>
    <property type="evidence" value="ECO:0007669"/>
    <property type="project" value="UniProtKB-UniRule"/>
</dbReference>
<evidence type="ECO:0000313" key="11">
    <source>
        <dbReference type="Proteomes" id="UP000240717"/>
    </source>
</evidence>
<evidence type="ECO:0000256" key="1">
    <source>
        <dbReference type="ARBA" id="ARBA00022679"/>
    </source>
</evidence>
<dbReference type="HAMAP" id="MF_00520">
    <property type="entry name" value="Ribulokinase"/>
    <property type="match status" value="1"/>
</dbReference>
<evidence type="ECO:0000256" key="5">
    <source>
        <dbReference type="ARBA" id="ARBA00022935"/>
    </source>
</evidence>
<dbReference type="PIRSF" id="PIRSF000538">
    <property type="entry name" value="GlpK"/>
    <property type="match status" value="1"/>
</dbReference>
<dbReference type="InterPro" id="IPR005929">
    <property type="entry name" value="Ribulokinase"/>
</dbReference>
<dbReference type="EC" id="2.7.1.16" evidence="7"/>
<keyword evidence="6 7" id="KW-0119">Carbohydrate metabolism</keyword>
<dbReference type="GO" id="GO:0005737">
    <property type="term" value="C:cytoplasm"/>
    <property type="evidence" value="ECO:0007669"/>
    <property type="project" value="TreeGrafter"/>
</dbReference>
<evidence type="ECO:0000313" key="10">
    <source>
        <dbReference type="EMBL" id="PTI52541.1"/>
    </source>
</evidence>
<dbReference type="Proteomes" id="UP000240717">
    <property type="component" value="Unassembled WGS sequence"/>
</dbReference>
<evidence type="ECO:0000259" key="9">
    <source>
        <dbReference type="Pfam" id="PF02782"/>
    </source>
</evidence>
<dbReference type="InterPro" id="IPR043129">
    <property type="entry name" value="ATPase_NBD"/>
</dbReference>
<dbReference type="AlphaFoldDB" id="A0A2T4Q3P6"/>
<dbReference type="Pfam" id="PF02782">
    <property type="entry name" value="FGGY_C"/>
    <property type="match status" value="1"/>
</dbReference>
<comment type="catalytic activity">
    <reaction evidence="7">
        <text>D-ribulose + ATP = D-ribulose 5-phosphate + ADP + H(+)</text>
        <dbReference type="Rhea" id="RHEA:17601"/>
        <dbReference type="ChEBI" id="CHEBI:15378"/>
        <dbReference type="ChEBI" id="CHEBI:17173"/>
        <dbReference type="ChEBI" id="CHEBI:30616"/>
        <dbReference type="ChEBI" id="CHEBI:58121"/>
        <dbReference type="ChEBI" id="CHEBI:456216"/>
        <dbReference type="EC" id="2.7.1.16"/>
    </reaction>
</comment>
<evidence type="ECO:0000256" key="3">
    <source>
        <dbReference type="ARBA" id="ARBA00022777"/>
    </source>
</evidence>
<proteinExistence type="inferred from homology"/>
<comment type="similarity">
    <text evidence="7">Belongs to the ribulokinase family.</text>
</comment>
<dbReference type="InterPro" id="IPR000577">
    <property type="entry name" value="Carb_kinase_FGGY"/>
</dbReference>
<comment type="pathway">
    <text evidence="7">Carbohydrate degradation; L-arabinose degradation via L-ribulose; D-xylulose 5-phosphate from L-arabinose (bacterial route): step 2/3.</text>
</comment>
<dbReference type="CDD" id="cd07781">
    <property type="entry name" value="ASKHA_NBD_FGGY_L-RBK"/>
    <property type="match status" value="1"/>
</dbReference>
<dbReference type="InterPro" id="IPR018485">
    <property type="entry name" value="FGGY_C"/>
</dbReference>
<name>A0A2T4Q3P6_STAWA</name>
<dbReference type="EMBL" id="PZEV01000002">
    <property type="protein sequence ID" value="PTI52541.1"/>
    <property type="molecule type" value="Genomic_DNA"/>
</dbReference>
<keyword evidence="2 7" id="KW-0547">Nucleotide-binding</keyword>
<keyword evidence="5 7" id="KW-0054">Arabinose catabolism</keyword>
<gene>
    <name evidence="7" type="primary">araB</name>
    <name evidence="10" type="ORF">BU085_01195</name>
</gene>
<feature type="domain" description="Carbohydrate kinase FGGY N-terminal" evidence="8">
    <location>
        <begin position="3"/>
        <end position="275"/>
    </location>
</feature>
<feature type="domain" description="Carbohydrate kinase FGGY C-terminal" evidence="9">
    <location>
        <begin position="287"/>
        <end position="479"/>
    </location>
</feature>
<comment type="catalytic activity">
    <reaction evidence="7">
        <text>L-ribulose + ATP = L-ribulose 5-phosphate + ADP + H(+)</text>
        <dbReference type="Rhea" id="RHEA:22072"/>
        <dbReference type="ChEBI" id="CHEBI:15378"/>
        <dbReference type="ChEBI" id="CHEBI:16880"/>
        <dbReference type="ChEBI" id="CHEBI:30616"/>
        <dbReference type="ChEBI" id="CHEBI:58226"/>
        <dbReference type="ChEBI" id="CHEBI:456216"/>
        <dbReference type="EC" id="2.7.1.16"/>
    </reaction>
</comment>
<dbReference type="Gene3D" id="3.30.420.40">
    <property type="match status" value="2"/>
</dbReference>
<sequence length="541" mass="60414">MSYSIGIDYGTASGRVILVNTSDGKIVSSYEETYQHGTIAEELGGETLPHNYFLQHAGDYHHVLENGVKHVLEESQVNKDEVVGIGVDFTSCTVVFLDENFKPLHMNEDLANHPHAYVKLWKHHGAQDEATQMVEANEKANQNWLDYYGHSVNSEWMIPKILEVKHKAPELLERAHYIMEAGDYMTSLLVNQNIRSNCGIGFKGFYDEVNGFNYDFFETVDPELPQIVKDKCEAPVIQIGDSAGSLSEYYQNLWGLSSNVQISPYMIDAHSGVLGAGAIEKGEFTPVIGTSTCHLMLDPKQEPIPSITGSVKDAIIPGLYAYEAGQAAVGDLFSYSERMAPQHIVEEAAKQDKSVLEYLETLASQIPVEDQHVVVLDWHNGNRSILSDSHLTGSVFGLTLQTPFEMVHRAYLESTAFGTKMIMKQFEDNDIPVHTVYASGGIPKKSRLLVDIYANVLNKKVVVLESSNATALGAAMLGANVGGAYDTLRETVQHMKQPVYYEKQPDPEKVKHYEKLFDKYQKLHDLLGREHPELSYIHETE</sequence>
<evidence type="ECO:0000259" key="8">
    <source>
        <dbReference type="Pfam" id="PF00370"/>
    </source>
</evidence>
<dbReference type="Pfam" id="PF00370">
    <property type="entry name" value="FGGY_N"/>
    <property type="match status" value="1"/>
</dbReference>
<comment type="caution">
    <text evidence="10">The sequence shown here is derived from an EMBL/GenBank/DDBJ whole genome shotgun (WGS) entry which is preliminary data.</text>
</comment>
<reference evidence="10 11" key="1">
    <citation type="journal article" date="2016" name="Front. Microbiol.">
        <title>Comprehensive Phylogenetic Analysis of Bovine Non-aureus Staphylococci Species Based on Whole-Genome Sequencing.</title>
        <authorList>
            <person name="Naushad S."/>
            <person name="Barkema H.W."/>
            <person name="Luby C."/>
            <person name="Condas L.A."/>
            <person name="Nobrega D.B."/>
            <person name="Carson D.A."/>
            <person name="De Buck J."/>
        </authorList>
    </citation>
    <scope>NUCLEOTIDE SEQUENCE [LARGE SCALE GENOMIC DNA]</scope>
    <source>
        <strain evidence="10 11">SNUC 2993</strain>
    </source>
</reference>
<organism evidence="10 11">
    <name type="scientific">Staphylococcus warneri</name>
    <dbReference type="NCBI Taxonomy" id="1292"/>
    <lineage>
        <taxon>Bacteria</taxon>
        <taxon>Bacillati</taxon>
        <taxon>Bacillota</taxon>
        <taxon>Bacilli</taxon>
        <taxon>Bacillales</taxon>
        <taxon>Staphylococcaceae</taxon>
        <taxon>Staphylococcus</taxon>
    </lineage>
</organism>
<dbReference type="SUPFAM" id="SSF53067">
    <property type="entry name" value="Actin-like ATPase domain"/>
    <property type="match status" value="2"/>
</dbReference>
<keyword evidence="4 7" id="KW-0067">ATP-binding</keyword>
<dbReference type="NCBIfam" id="NF003154">
    <property type="entry name" value="PRK04123.1"/>
    <property type="match status" value="1"/>
</dbReference>
<dbReference type="GO" id="GO:0019150">
    <property type="term" value="F:D-ribulokinase activity"/>
    <property type="evidence" value="ECO:0007669"/>
    <property type="project" value="TreeGrafter"/>
</dbReference>